<organism evidence="2">
    <name type="scientific">hydrocarbon metagenome</name>
    <dbReference type="NCBI Taxonomy" id="938273"/>
    <lineage>
        <taxon>unclassified sequences</taxon>
        <taxon>metagenomes</taxon>
        <taxon>ecological metagenomes</taxon>
    </lineage>
</organism>
<comment type="caution">
    <text evidence="2">The sequence shown here is derived from an EMBL/GenBank/DDBJ whole genome shotgun (WGS) entry which is preliminary data.</text>
</comment>
<dbReference type="InterPro" id="IPR029069">
    <property type="entry name" value="HotDog_dom_sf"/>
</dbReference>
<proteinExistence type="predicted"/>
<dbReference type="AlphaFoldDB" id="A0A0W8FLN9"/>
<dbReference type="CDD" id="cd03441">
    <property type="entry name" value="R_hydratase_like"/>
    <property type="match status" value="1"/>
</dbReference>
<accession>A0A0W8FLN9</accession>
<sequence>MADRSKLGMEFPAYTFTIEKDKIIEFAIAVSQKDSKEQINPIYCDEEAAKKAGYQGIPIPPTFPICSFFWTGGGLMGTAKILGIDLNRLLHREEEYEYFGSIYAGDVITRKMKVIDMFKKGSSNRTVEATVLETEFINQRGELVLKARSRLMER</sequence>
<gene>
    <name evidence="2" type="ORF">ASZ90_008427</name>
</gene>
<dbReference type="SUPFAM" id="SSF54637">
    <property type="entry name" value="Thioesterase/thiol ester dehydrase-isomerase"/>
    <property type="match status" value="1"/>
</dbReference>
<evidence type="ECO:0000259" key="1">
    <source>
        <dbReference type="Pfam" id="PF13452"/>
    </source>
</evidence>
<protein>
    <recommendedName>
        <fullName evidence="1">FAS1-like dehydratase domain-containing protein</fullName>
    </recommendedName>
</protein>
<dbReference type="InterPro" id="IPR016709">
    <property type="entry name" value="HadA-like"/>
</dbReference>
<dbReference type="EMBL" id="LNQE01001019">
    <property type="protein sequence ID" value="KUG21807.1"/>
    <property type="molecule type" value="Genomic_DNA"/>
</dbReference>
<dbReference type="Gene3D" id="3.10.129.10">
    <property type="entry name" value="Hotdog Thioesterase"/>
    <property type="match status" value="1"/>
</dbReference>
<feature type="domain" description="FAS1-like dehydratase" evidence="1">
    <location>
        <begin position="7"/>
        <end position="145"/>
    </location>
</feature>
<name>A0A0W8FLN9_9ZZZZ</name>
<dbReference type="PIRSF" id="PIRSF018072">
    <property type="entry name" value="UCP018072"/>
    <property type="match status" value="1"/>
</dbReference>
<dbReference type="InterPro" id="IPR039569">
    <property type="entry name" value="FAS1-like_DH_region"/>
</dbReference>
<reference evidence="2" key="1">
    <citation type="journal article" date="2015" name="Proc. Natl. Acad. Sci. U.S.A.">
        <title>Networks of energetic and metabolic interactions define dynamics in microbial communities.</title>
        <authorList>
            <person name="Embree M."/>
            <person name="Liu J.K."/>
            <person name="Al-Bassam M.M."/>
            <person name="Zengler K."/>
        </authorList>
    </citation>
    <scope>NUCLEOTIDE SEQUENCE</scope>
</reference>
<evidence type="ECO:0000313" key="2">
    <source>
        <dbReference type="EMBL" id="KUG21807.1"/>
    </source>
</evidence>
<dbReference type="Pfam" id="PF13452">
    <property type="entry name" value="FAS1_DH_region"/>
    <property type="match status" value="1"/>
</dbReference>